<dbReference type="KEGG" id="efr:EFREU_v1c02820"/>
<accession>A0A2K8NT08</accession>
<proteinExistence type="predicted"/>
<name>A0A2K8NT08_9MOLU</name>
<dbReference type="EMBL" id="CP024962">
    <property type="protein sequence ID" value="ATZ16308.1"/>
    <property type="molecule type" value="Genomic_DNA"/>
</dbReference>
<keyword evidence="2" id="KW-1185">Reference proteome</keyword>
<reference evidence="1 2" key="1">
    <citation type="submission" date="2017-11" db="EMBL/GenBank/DDBJ databases">
        <title>Genome sequence of Entomoplasma freundtii BARC 318 (ATCC 51999).</title>
        <authorList>
            <person name="Lo W.-S."/>
            <person name="Gasparich G.E."/>
            <person name="Kuo C.-H."/>
        </authorList>
    </citation>
    <scope>NUCLEOTIDE SEQUENCE [LARGE SCALE GENOMIC DNA]</scope>
    <source>
        <strain evidence="1 2">BARC 318</strain>
    </source>
</reference>
<sequence length="103" mass="11695">MKLLKALLATSTLGTISLPTTLSIISNQTLHSLDKHNLELLELSSFENLFNNVIAWSKIILFEIRIRCNLAIGKMAALKIFKIYFMPLFQEFTKSILIIKSVL</sequence>
<dbReference type="Proteomes" id="UP000232222">
    <property type="component" value="Chromosome"/>
</dbReference>
<evidence type="ECO:0000313" key="1">
    <source>
        <dbReference type="EMBL" id="ATZ16308.1"/>
    </source>
</evidence>
<dbReference type="AlphaFoldDB" id="A0A2K8NT08"/>
<evidence type="ECO:0000313" key="2">
    <source>
        <dbReference type="Proteomes" id="UP000232222"/>
    </source>
</evidence>
<gene>
    <name evidence="1" type="ORF">EFREU_v1c02820</name>
</gene>
<organism evidence="1 2">
    <name type="scientific">Entomoplasma freundtii</name>
    <dbReference type="NCBI Taxonomy" id="74700"/>
    <lineage>
        <taxon>Bacteria</taxon>
        <taxon>Bacillati</taxon>
        <taxon>Mycoplasmatota</taxon>
        <taxon>Mollicutes</taxon>
        <taxon>Entomoplasmatales</taxon>
        <taxon>Entomoplasmataceae</taxon>
        <taxon>Entomoplasma</taxon>
    </lineage>
</organism>
<protein>
    <submittedName>
        <fullName evidence="1">Uncharacterized protein</fullName>
    </submittedName>
</protein>